<evidence type="ECO:0000313" key="2">
    <source>
        <dbReference type="Proteomes" id="UP001226762"/>
    </source>
</evidence>
<dbReference type="InterPro" id="IPR036291">
    <property type="entry name" value="NAD(P)-bd_dom_sf"/>
</dbReference>
<evidence type="ECO:0000313" key="1">
    <source>
        <dbReference type="EMBL" id="MDQ2090022.1"/>
    </source>
</evidence>
<keyword evidence="2" id="KW-1185">Reference proteome</keyword>
<proteinExistence type="predicted"/>
<dbReference type="Proteomes" id="UP001226762">
    <property type="component" value="Unassembled WGS sequence"/>
</dbReference>
<organism evidence="1 2">
    <name type="scientific">Marimonas arenosa</name>
    <dbReference type="NCBI Taxonomy" id="1795305"/>
    <lineage>
        <taxon>Bacteria</taxon>
        <taxon>Pseudomonadati</taxon>
        <taxon>Pseudomonadota</taxon>
        <taxon>Alphaproteobacteria</taxon>
        <taxon>Rhodobacterales</taxon>
        <taxon>Paracoccaceae</taxon>
        <taxon>Marimonas</taxon>
    </lineage>
</organism>
<accession>A0AAE4B4A3</accession>
<dbReference type="RefSeq" id="WP_306735289.1">
    <property type="nucleotide sequence ID" value="NZ_JANHAX010000002.1"/>
</dbReference>
<dbReference type="Gene3D" id="3.40.50.720">
    <property type="entry name" value="NAD(P)-binding Rossmann-like Domain"/>
    <property type="match status" value="1"/>
</dbReference>
<name>A0AAE4B4A3_9RHOB</name>
<dbReference type="AlphaFoldDB" id="A0AAE4B4A3"/>
<dbReference type="SUPFAM" id="SSF51735">
    <property type="entry name" value="NAD(P)-binding Rossmann-fold domains"/>
    <property type="match status" value="1"/>
</dbReference>
<reference evidence="1" key="2">
    <citation type="submission" date="2023-02" db="EMBL/GenBank/DDBJ databases">
        <title>'Rhodoalgimonas zhirmunskyi' gen. nov., isolated from a red alga.</title>
        <authorList>
            <person name="Nedashkovskaya O.I."/>
            <person name="Otstavnykh N.Y."/>
            <person name="Bystritskaya E.P."/>
            <person name="Balabanova L.A."/>
            <person name="Isaeva M.P."/>
        </authorList>
    </citation>
    <scope>NUCLEOTIDE SEQUENCE</scope>
    <source>
        <strain evidence="1">KCTC 52189</strain>
    </source>
</reference>
<comment type="caution">
    <text evidence="1">The sequence shown here is derived from an EMBL/GenBank/DDBJ whole genome shotgun (WGS) entry which is preliminary data.</text>
</comment>
<dbReference type="EMBL" id="JANHAX010000002">
    <property type="protein sequence ID" value="MDQ2090022.1"/>
    <property type="molecule type" value="Genomic_DNA"/>
</dbReference>
<protein>
    <submittedName>
        <fullName evidence="1">Epimerase</fullName>
    </submittedName>
</protein>
<gene>
    <name evidence="1" type="ORF">NO357_08950</name>
</gene>
<sequence length="303" mass="33446">MSKTALILGASGKIGTHAARAFAARGWTIRRFNRATDDMTRAAQGCDLIVNGLNPPNYHNWVELIPAITAQVIAAAQASGATVLIPGNVYHFGDTPGEWSETTSPQPCSRKGRIRLDMERSYRASGVQTIVLRAGDFIDPDHQGDIMSLMLLSKIKRGRITAPGPTDRLHTYAYLPDWADAAASLAESRDDLGGFEDIPFPGHAFSLDTLRAELESILNRKLAFSRFPWWLITLASPVWELARELREMRYLWEVPHSLSSRRFDTLLPDFEPTPLREVLAAALPADIHPDQPVTAGAGRNLLV</sequence>
<reference evidence="1" key="1">
    <citation type="submission" date="2022-07" db="EMBL/GenBank/DDBJ databases">
        <authorList>
            <person name="Otstavnykh N."/>
            <person name="Isaeva M."/>
            <person name="Bystritskaya E."/>
        </authorList>
    </citation>
    <scope>NUCLEOTIDE SEQUENCE</scope>
    <source>
        <strain evidence="1">KCTC 52189</strain>
    </source>
</reference>